<organism evidence="1 2">
    <name type="scientific">Mucilaginibacter gossypii</name>
    <dbReference type="NCBI Taxonomy" id="551996"/>
    <lineage>
        <taxon>Bacteria</taxon>
        <taxon>Pseudomonadati</taxon>
        <taxon>Bacteroidota</taxon>
        <taxon>Sphingobacteriia</taxon>
        <taxon>Sphingobacteriales</taxon>
        <taxon>Sphingobacteriaceae</taxon>
        <taxon>Mucilaginibacter</taxon>
    </lineage>
</organism>
<dbReference type="STRING" id="551996.SAMN05192573_108110"/>
<dbReference type="Proteomes" id="UP000199705">
    <property type="component" value="Unassembled WGS sequence"/>
</dbReference>
<dbReference type="EMBL" id="FNCG01000008">
    <property type="protein sequence ID" value="SDH28933.1"/>
    <property type="molecule type" value="Genomic_DNA"/>
</dbReference>
<protein>
    <submittedName>
        <fullName evidence="1">Uncharacterized protein</fullName>
    </submittedName>
</protein>
<dbReference type="RefSeq" id="WP_143020787.1">
    <property type="nucleotide sequence ID" value="NZ_FNCG01000008.1"/>
</dbReference>
<name>A0A1G8B7F8_9SPHI</name>
<accession>A0A1G8B7F8</accession>
<reference evidence="2" key="1">
    <citation type="submission" date="2016-10" db="EMBL/GenBank/DDBJ databases">
        <authorList>
            <person name="Varghese N."/>
            <person name="Submissions S."/>
        </authorList>
    </citation>
    <scope>NUCLEOTIDE SEQUENCE [LARGE SCALE GENOMIC DNA]</scope>
    <source>
        <strain evidence="2">Gh-67</strain>
    </source>
</reference>
<proteinExistence type="predicted"/>
<evidence type="ECO:0000313" key="2">
    <source>
        <dbReference type="Proteomes" id="UP000199705"/>
    </source>
</evidence>
<keyword evidence="2" id="KW-1185">Reference proteome</keyword>
<evidence type="ECO:0000313" key="1">
    <source>
        <dbReference type="EMBL" id="SDH28933.1"/>
    </source>
</evidence>
<sequence length="214" mass="24630">MMSSAADFIKANIGYFGYSSKQDLIENLYLSSLIDSYTRIAHTITTENEIRDRFMADLYQTPSKLKDWLDQRLMYLDWENWKFTPELKLARADISFKISGCEFIIECKRLKYADNLYFEEGLSRFIKHHYAKGDEFAGMIGFVINDRDDDILKGLKAKVKNHDHLSTPFSTGTFAGLPASFQSSHTRTDSTTIHVYHLLFSFAAMAETQAEQAE</sequence>
<gene>
    <name evidence="1" type="ORF">SAMN05192573_108110</name>
</gene>
<dbReference type="AlphaFoldDB" id="A0A1G8B7F8"/>